<evidence type="ECO:0000259" key="8">
    <source>
        <dbReference type="Pfam" id="PF00892"/>
    </source>
</evidence>
<sequence length="295" mass="32140">MLRSYLFITIAMLFFSGNFIAGKAFEGTISPVTLAFFRAFMGALVLLPLCWKTILDNTSLWKQEWRPLVGLSVTGIILFNVSLYAAVSFTSTINAAIVDALTPAAAGVLGFILLRERLLPVQNFGIVISFLGILWIITEGSIEVLTNLAFNIGDIIMFAGIICWALYSIIIKQHTYKFPAVAGLTMTMILGAVIMLPFALIESSILGFPELNNWAVVGGLFYIGIFPSAIALLLWYRGVGEIGPSKASVFFNLVPVFTTVLAVTLLGETFTYHQLFGGLVVLGGVYLSTKRTKTK</sequence>
<feature type="domain" description="EamA" evidence="8">
    <location>
        <begin position="152"/>
        <end position="288"/>
    </location>
</feature>
<feature type="transmembrane region" description="Helical" evidence="7">
    <location>
        <begin position="93"/>
        <end position="114"/>
    </location>
</feature>
<name>A0A1H0I8K7_9BACI</name>
<dbReference type="STRING" id="745820.SAMN04488053_11046"/>
<comment type="subcellular location">
    <subcellularLocation>
        <location evidence="1">Cell membrane</location>
        <topology evidence="1">Multi-pass membrane protein</topology>
    </subcellularLocation>
</comment>
<dbReference type="Proteomes" id="UP000198778">
    <property type="component" value="Unassembled WGS sequence"/>
</dbReference>
<evidence type="ECO:0000256" key="3">
    <source>
        <dbReference type="ARBA" id="ARBA00022475"/>
    </source>
</evidence>
<reference evidence="10" key="1">
    <citation type="submission" date="2016-10" db="EMBL/GenBank/DDBJ databases">
        <authorList>
            <person name="Varghese N."/>
            <person name="Submissions S."/>
        </authorList>
    </citation>
    <scope>NUCLEOTIDE SEQUENCE [LARGE SCALE GENOMIC DNA]</scope>
    <source>
        <strain evidence="10">CGMCC 1.10369</strain>
    </source>
</reference>
<feature type="transmembrane region" description="Helical" evidence="7">
    <location>
        <begin position="121"/>
        <end position="138"/>
    </location>
</feature>
<accession>A0A1H0I8K7</accession>
<dbReference type="PANTHER" id="PTHR32322:SF18">
    <property type="entry name" value="S-ADENOSYLMETHIONINE_S-ADENOSYLHOMOCYSTEINE TRANSPORTER"/>
    <property type="match status" value="1"/>
</dbReference>
<dbReference type="SUPFAM" id="SSF103481">
    <property type="entry name" value="Multidrug resistance efflux transporter EmrE"/>
    <property type="match status" value="2"/>
</dbReference>
<evidence type="ECO:0000256" key="1">
    <source>
        <dbReference type="ARBA" id="ARBA00004651"/>
    </source>
</evidence>
<keyword evidence="5 7" id="KW-1133">Transmembrane helix</keyword>
<evidence type="ECO:0000256" key="2">
    <source>
        <dbReference type="ARBA" id="ARBA00007362"/>
    </source>
</evidence>
<dbReference type="PANTHER" id="PTHR32322">
    <property type="entry name" value="INNER MEMBRANE TRANSPORTER"/>
    <property type="match status" value="1"/>
</dbReference>
<evidence type="ECO:0000256" key="6">
    <source>
        <dbReference type="ARBA" id="ARBA00023136"/>
    </source>
</evidence>
<evidence type="ECO:0000313" key="9">
    <source>
        <dbReference type="EMBL" id="SDO27716.1"/>
    </source>
</evidence>
<feature type="transmembrane region" description="Helical" evidence="7">
    <location>
        <begin position="32"/>
        <end position="55"/>
    </location>
</feature>
<evidence type="ECO:0000313" key="10">
    <source>
        <dbReference type="Proteomes" id="UP000198778"/>
    </source>
</evidence>
<dbReference type="InterPro" id="IPR050638">
    <property type="entry name" value="AA-Vitamin_Transporters"/>
</dbReference>
<feature type="transmembrane region" description="Helical" evidence="7">
    <location>
        <begin position="272"/>
        <end position="289"/>
    </location>
</feature>
<dbReference type="RefSeq" id="WP_090843541.1">
    <property type="nucleotide sequence ID" value="NZ_FNIL01000010.1"/>
</dbReference>
<keyword evidence="3" id="KW-1003">Cell membrane</keyword>
<dbReference type="EMBL" id="FNIL01000010">
    <property type="protein sequence ID" value="SDO27716.1"/>
    <property type="molecule type" value="Genomic_DNA"/>
</dbReference>
<dbReference type="InterPro" id="IPR000620">
    <property type="entry name" value="EamA_dom"/>
</dbReference>
<dbReference type="GO" id="GO:0005886">
    <property type="term" value="C:plasma membrane"/>
    <property type="evidence" value="ECO:0007669"/>
    <property type="project" value="UniProtKB-SubCell"/>
</dbReference>
<gene>
    <name evidence="9" type="ORF">SAMN04488053_11046</name>
</gene>
<keyword evidence="10" id="KW-1185">Reference proteome</keyword>
<feature type="transmembrane region" description="Helical" evidence="7">
    <location>
        <begin position="247"/>
        <end position="266"/>
    </location>
</feature>
<dbReference type="AlphaFoldDB" id="A0A1H0I8K7"/>
<feature type="transmembrane region" description="Helical" evidence="7">
    <location>
        <begin position="144"/>
        <end position="167"/>
    </location>
</feature>
<evidence type="ECO:0000256" key="7">
    <source>
        <dbReference type="SAM" id="Phobius"/>
    </source>
</evidence>
<feature type="transmembrane region" description="Helical" evidence="7">
    <location>
        <begin position="67"/>
        <end position="87"/>
    </location>
</feature>
<dbReference type="OrthoDB" id="9805239at2"/>
<dbReference type="Pfam" id="PF00892">
    <property type="entry name" value="EamA"/>
    <property type="match status" value="2"/>
</dbReference>
<protein>
    <submittedName>
        <fullName evidence="9">Threonine/homoserine efflux transporter RhtA</fullName>
    </submittedName>
</protein>
<feature type="transmembrane region" description="Helical" evidence="7">
    <location>
        <begin position="213"/>
        <end position="235"/>
    </location>
</feature>
<evidence type="ECO:0000256" key="4">
    <source>
        <dbReference type="ARBA" id="ARBA00022692"/>
    </source>
</evidence>
<evidence type="ECO:0000256" key="5">
    <source>
        <dbReference type="ARBA" id="ARBA00022989"/>
    </source>
</evidence>
<organism evidence="9 10">
    <name type="scientific">Alkalicoccus daliensis</name>
    <dbReference type="NCBI Taxonomy" id="745820"/>
    <lineage>
        <taxon>Bacteria</taxon>
        <taxon>Bacillati</taxon>
        <taxon>Bacillota</taxon>
        <taxon>Bacilli</taxon>
        <taxon>Bacillales</taxon>
        <taxon>Bacillaceae</taxon>
        <taxon>Alkalicoccus</taxon>
    </lineage>
</organism>
<keyword evidence="6 7" id="KW-0472">Membrane</keyword>
<comment type="similarity">
    <text evidence="2">Belongs to the EamA transporter family.</text>
</comment>
<keyword evidence="4 7" id="KW-0812">Transmembrane</keyword>
<feature type="transmembrane region" description="Helical" evidence="7">
    <location>
        <begin position="179"/>
        <end position="201"/>
    </location>
</feature>
<feature type="domain" description="EamA" evidence="8">
    <location>
        <begin position="4"/>
        <end position="137"/>
    </location>
</feature>
<dbReference type="InterPro" id="IPR037185">
    <property type="entry name" value="EmrE-like"/>
</dbReference>
<proteinExistence type="inferred from homology"/>